<feature type="non-terminal residue" evidence="1">
    <location>
        <position position="1"/>
    </location>
</feature>
<dbReference type="Proteomes" id="UP000499080">
    <property type="component" value="Unassembled WGS sequence"/>
</dbReference>
<protein>
    <submittedName>
        <fullName evidence="1">Uncharacterized protein</fullName>
    </submittedName>
</protein>
<dbReference type="EMBL" id="BGPR01299462">
    <property type="protein sequence ID" value="GBN62809.1"/>
    <property type="molecule type" value="Genomic_DNA"/>
</dbReference>
<reference evidence="1 2" key="1">
    <citation type="journal article" date="2019" name="Sci. Rep.">
        <title>Orb-weaving spider Araneus ventricosus genome elucidates the spidroin gene catalogue.</title>
        <authorList>
            <person name="Kono N."/>
            <person name="Nakamura H."/>
            <person name="Ohtoshi R."/>
            <person name="Moran D.A.P."/>
            <person name="Shinohara A."/>
            <person name="Yoshida Y."/>
            <person name="Fujiwara M."/>
            <person name="Mori M."/>
            <person name="Tomita M."/>
            <person name="Arakawa K."/>
        </authorList>
    </citation>
    <scope>NUCLEOTIDE SEQUENCE [LARGE SCALE GENOMIC DNA]</scope>
</reference>
<evidence type="ECO:0000313" key="1">
    <source>
        <dbReference type="EMBL" id="GBN62809.1"/>
    </source>
</evidence>
<name>A0A4Y2QHP8_ARAVE</name>
<keyword evidence="2" id="KW-1185">Reference proteome</keyword>
<accession>A0A4Y2QHP8</accession>
<organism evidence="1 2">
    <name type="scientific">Araneus ventricosus</name>
    <name type="common">Orbweaver spider</name>
    <name type="synonym">Epeira ventricosa</name>
    <dbReference type="NCBI Taxonomy" id="182803"/>
    <lineage>
        <taxon>Eukaryota</taxon>
        <taxon>Metazoa</taxon>
        <taxon>Ecdysozoa</taxon>
        <taxon>Arthropoda</taxon>
        <taxon>Chelicerata</taxon>
        <taxon>Arachnida</taxon>
        <taxon>Araneae</taxon>
        <taxon>Araneomorphae</taxon>
        <taxon>Entelegynae</taxon>
        <taxon>Araneoidea</taxon>
        <taxon>Araneidae</taxon>
        <taxon>Araneus</taxon>
    </lineage>
</organism>
<dbReference type="AlphaFoldDB" id="A0A4Y2QHP8"/>
<proteinExistence type="predicted"/>
<gene>
    <name evidence="1" type="ORF">AVEN_244328_1</name>
</gene>
<comment type="caution">
    <text evidence="1">The sequence shown here is derived from an EMBL/GenBank/DDBJ whole genome shotgun (WGS) entry which is preliminary data.</text>
</comment>
<evidence type="ECO:0000313" key="2">
    <source>
        <dbReference type="Proteomes" id="UP000499080"/>
    </source>
</evidence>
<sequence>LQAMSLSLRTYADHYPERLKIAFLINVKPAYNGAVYNDKPAYNDIFHGPVGMDLMHVTSHPPTRDLPAAAIGQS</sequence>